<evidence type="ECO:0000313" key="2">
    <source>
        <dbReference type="EMBL" id="QEO13976.1"/>
    </source>
</evidence>
<dbReference type="GO" id="GO:0005829">
    <property type="term" value="C:cytosol"/>
    <property type="evidence" value="ECO:0007669"/>
    <property type="project" value="TreeGrafter"/>
</dbReference>
<dbReference type="InterPro" id="IPR035959">
    <property type="entry name" value="RutC-like_sf"/>
</dbReference>
<keyword evidence="3" id="KW-1185">Reference proteome</keyword>
<dbReference type="PANTHER" id="PTHR11803">
    <property type="entry name" value="2-IMINOBUTANOATE/2-IMINOPROPANOATE DEAMINASE RIDA"/>
    <property type="match status" value="1"/>
</dbReference>
<name>A0A5C1YD59_9MICO</name>
<dbReference type="Gene3D" id="3.30.1330.40">
    <property type="entry name" value="RutC-like"/>
    <property type="match status" value="1"/>
</dbReference>
<proteinExistence type="inferred from homology"/>
<organism evidence="2 3">
    <name type="scientific">Agromyces intestinalis</name>
    <dbReference type="NCBI Taxonomy" id="2592652"/>
    <lineage>
        <taxon>Bacteria</taxon>
        <taxon>Bacillati</taxon>
        <taxon>Actinomycetota</taxon>
        <taxon>Actinomycetes</taxon>
        <taxon>Micrococcales</taxon>
        <taxon>Microbacteriaceae</taxon>
        <taxon>Agromyces</taxon>
    </lineage>
</organism>
<dbReference type="Pfam" id="PF01042">
    <property type="entry name" value="Ribonuc_L-PSP"/>
    <property type="match status" value="1"/>
</dbReference>
<evidence type="ECO:0000313" key="3">
    <source>
        <dbReference type="Proteomes" id="UP000324678"/>
    </source>
</evidence>
<dbReference type="InterPro" id="IPR006175">
    <property type="entry name" value="YjgF/YER057c/UK114"/>
</dbReference>
<dbReference type="OrthoDB" id="3212792at2"/>
<reference evidence="2 3" key="1">
    <citation type="submission" date="2019-09" db="EMBL/GenBank/DDBJ databases">
        <title>Genome sequencing of strain KACC 19306.</title>
        <authorList>
            <person name="Heo J."/>
            <person name="Kim S.-J."/>
            <person name="Kim J.-S."/>
            <person name="Hong S.-B."/>
            <person name="Kwon S.-W."/>
        </authorList>
    </citation>
    <scope>NUCLEOTIDE SEQUENCE [LARGE SCALE GENOMIC DNA]</scope>
    <source>
        <strain evidence="2 3">KACC 19306</strain>
    </source>
</reference>
<dbReference type="CDD" id="cd00448">
    <property type="entry name" value="YjgF_YER057c_UK114_family"/>
    <property type="match status" value="1"/>
</dbReference>
<dbReference type="PANTHER" id="PTHR11803:SF58">
    <property type="entry name" value="PROTEIN HMF1-RELATED"/>
    <property type="match status" value="1"/>
</dbReference>
<dbReference type="RefSeq" id="WP_149159998.1">
    <property type="nucleotide sequence ID" value="NZ_CP043505.1"/>
</dbReference>
<evidence type="ECO:0000256" key="1">
    <source>
        <dbReference type="ARBA" id="ARBA00010552"/>
    </source>
</evidence>
<accession>A0A5C1YD59</accession>
<dbReference type="KEGG" id="ail:FLP10_05720"/>
<dbReference type="EMBL" id="CP043505">
    <property type="protein sequence ID" value="QEO13976.1"/>
    <property type="molecule type" value="Genomic_DNA"/>
</dbReference>
<protein>
    <submittedName>
        <fullName evidence="2">RidA family protein</fullName>
    </submittedName>
</protein>
<dbReference type="SUPFAM" id="SSF55298">
    <property type="entry name" value="YjgF-like"/>
    <property type="match status" value="1"/>
</dbReference>
<dbReference type="AlphaFoldDB" id="A0A5C1YD59"/>
<dbReference type="GO" id="GO:0019239">
    <property type="term" value="F:deaminase activity"/>
    <property type="evidence" value="ECO:0007669"/>
    <property type="project" value="TreeGrafter"/>
</dbReference>
<gene>
    <name evidence="2" type="ORF">FLP10_05720</name>
</gene>
<dbReference type="Proteomes" id="UP000324678">
    <property type="component" value="Chromosome"/>
</dbReference>
<comment type="similarity">
    <text evidence="1">Belongs to the RutC family.</text>
</comment>
<sequence>MNIEHLNPPALHTNPAFSQGVLVRGDHDTLYVGGQNGTDASGQIVPGGLAAQSAQAIRNVLAVLEAAGADQTNVVHLTITLLSGESFQDGYSAVIPIWGMHPTAITGTQVSALARPDALVEIEAIAAIPRAQ</sequence>